<dbReference type="GO" id="GO:0006281">
    <property type="term" value="P:DNA repair"/>
    <property type="evidence" value="ECO:0007669"/>
    <property type="project" value="InterPro"/>
</dbReference>
<proteinExistence type="inferred from homology"/>
<reference evidence="7 8" key="1">
    <citation type="journal article" date="2016" name="Environ. Microbiol.">
        <title>New Methyloceanibacter diversity from North Sea sediments includes methanotroph containing solely the soluble methane monooxygenase.</title>
        <authorList>
            <person name="Vekeman B."/>
            <person name="Kerckhof F.M."/>
            <person name="Cremers G."/>
            <person name="de Vos P."/>
            <person name="Vandamme P."/>
            <person name="Boon N."/>
            <person name="Op den Camp H.J."/>
            <person name="Heylen K."/>
        </authorList>
    </citation>
    <scope>NUCLEOTIDE SEQUENCE [LARGE SCALE GENOMIC DNA]</scope>
    <source>
        <strain evidence="7 8">R-67175</strain>
    </source>
</reference>
<evidence type="ECO:0000313" key="8">
    <source>
        <dbReference type="Proteomes" id="UP000094472"/>
    </source>
</evidence>
<dbReference type="InterPro" id="IPR012310">
    <property type="entry name" value="DNA_ligase_ATP-dep_cent"/>
</dbReference>
<evidence type="ECO:0000313" key="7">
    <source>
        <dbReference type="EMBL" id="ODS01825.1"/>
    </source>
</evidence>
<dbReference type="CDD" id="cd07970">
    <property type="entry name" value="OBF_DNA_ligase_LigC"/>
    <property type="match status" value="1"/>
</dbReference>
<dbReference type="Proteomes" id="UP000094472">
    <property type="component" value="Unassembled WGS sequence"/>
</dbReference>
<dbReference type="SUPFAM" id="SSF56091">
    <property type="entry name" value="DNA ligase/mRNA capping enzyme, catalytic domain"/>
    <property type="match status" value="1"/>
</dbReference>
<comment type="caution">
    <text evidence="7">The sequence shown here is derived from an EMBL/GenBank/DDBJ whole genome shotgun (WGS) entry which is preliminary data.</text>
</comment>
<evidence type="ECO:0000259" key="6">
    <source>
        <dbReference type="PROSITE" id="PS50160"/>
    </source>
</evidence>
<evidence type="ECO:0000256" key="1">
    <source>
        <dbReference type="ARBA" id="ARBA00007572"/>
    </source>
</evidence>
<dbReference type="CDD" id="cd07905">
    <property type="entry name" value="Adenylation_DNA_ligase_LigC"/>
    <property type="match status" value="1"/>
</dbReference>
<dbReference type="STRING" id="1774969.AUC69_05365"/>
<protein>
    <recommendedName>
        <fullName evidence="2">DNA ligase (ATP)</fullName>
        <ecNumber evidence="2">6.5.1.1</ecNumber>
    </recommendedName>
</protein>
<dbReference type="GO" id="GO:0003910">
    <property type="term" value="F:DNA ligase (ATP) activity"/>
    <property type="evidence" value="ECO:0007669"/>
    <property type="project" value="UniProtKB-EC"/>
</dbReference>
<dbReference type="GO" id="GO:0005524">
    <property type="term" value="F:ATP binding"/>
    <property type="evidence" value="ECO:0007669"/>
    <property type="project" value="InterPro"/>
</dbReference>
<evidence type="ECO:0000256" key="2">
    <source>
        <dbReference type="ARBA" id="ARBA00012727"/>
    </source>
</evidence>
<dbReference type="InterPro" id="IPR012340">
    <property type="entry name" value="NA-bd_OB-fold"/>
</dbReference>
<evidence type="ECO:0000256" key="3">
    <source>
        <dbReference type="ARBA" id="ARBA00022598"/>
    </source>
</evidence>
<organism evidence="7 8">
    <name type="scientific">Methyloceanibacter superfactus</name>
    <dbReference type="NCBI Taxonomy" id="1774969"/>
    <lineage>
        <taxon>Bacteria</taxon>
        <taxon>Pseudomonadati</taxon>
        <taxon>Pseudomonadota</taxon>
        <taxon>Alphaproteobacteria</taxon>
        <taxon>Hyphomicrobiales</taxon>
        <taxon>Hyphomicrobiaceae</taxon>
        <taxon>Methyloceanibacter</taxon>
    </lineage>
</organism>
<dbReference type="Gene3D" id="2.40.50.140">
    <property type="entry name" value="Nucleic acid-binding proteins"/>
    <property type="match status" value="1"/>
</dbReference>
<dbReference type="AlphaFoldDB" id="A0A1E3W7L3"/>
<dbReference type="Gene3D" id="3.30.470.30">
    <property type="entry name" value="DNA ligase/mRNA capping enzyme"/>
    <property type="match status" value="1"/>
</dbReference>
<keyword evidence="3 7" id="KW-0436">Ligase</keyword>
<keyword evidence="8" id="KW-1185">Reference proteome</keyword>
<dbReference type="PANTHER" id="PTHR45674:SF4">
    <property type="entry name" value="DNA LIGASE 1"/>
    <property type="match status" value="1"/>
</dbReference>
<gene>
    <name evidence="7" type="ORF">AUC69_05365</name>
</gene>
<dbReference type="NCBIfam" id="NF006078">
    <property type="entry name" value="PRK08224.1"/>
    <property type="match status" value="1"/>
</dbReference>
<dbReference type="EC" id="6.5.1.1" evidence="2"/>
<dbReference type="InterPro" id="IPR012309">
    <property type="entry name" value="DNA_ligase_ATP-dep_C"/>
</dbReference>
<dbReference type="InterPro" id="IPR050191">
    <property type="entry name" value="ATP-dep_DNA_ligase"/>
</dbReference>
<sequence length="351" mass="38867">MAPTSLADLAVPLDLEPMEAKLVTDLPEEPGWQFEPKWDGFRCLAFRAGDEIDLRAKSGKPLTRYFPEVVAFLKTLKPKCFVLDGELAIPGGDTLSFDDLQQRIHPAESRVKTLAAEMPALFILFDMLVDPKNKSLIEMPLTKRRAALEAFYKSVSDHRNLKLSPYTVDRGEAERWLATASGALDGVVAKELDGPYLPGERAMLKVKHLRTADCVVGGFRYAAKSDEVGSLLLGLYNEDGKLDHVGFTSSITDKERPALTKLLKTMIAPPGFSGKAPGGPSRWSTERSSEWEPLEPKMVVEVRYDQVTGGRFRHGTKMIRFRPDKAPEQCTFEQIAPPGKPPKLVAAMLAE</sequence>
<dbReference type="SUPFAM" id="SSF50249">
    <property type="entry name" value="Nucleic acid-binding proteins"/>
    <property type="match status" value="1"/>
</dbReference>
<evidence type="ECO:0000256" key="5">
    <source>
        <dbReference type="SAM" id="MobiDB-lite"/>
    </source>
</evidence>
<feature type="domain" description="ATP-dependent DNA ligase family profile" evidence="6">
    <location>
        <begin position="122"/>
        <end position="241"/>
    </location>
</feature>
<dbReference type="InterPro" id="IPR044117">
    <property type="entry name" value="OBF_LigC-like"/>
</dbReference>
<dbReference type="Pfam" id="PF04679">
    <property type="entry name" value="DNA_ligase_A_C"/>
    <property type="match status" value="1"/>
</dbReference>
<evidence type="ECO:0000256" key="4">
    <source>
        <dbReference type="ARBA" id="ARBA00034003"/>
    </source>
</evidence>
<name>A0A1E3W7L3_9HYPH</name>
<dbReference type="InterPro" id="IPR044119">
    <property type="entry name" value="Adenylation_LigC-like"/>
</dbReference>
<feature type="region of interest" description="Disordered" evidence="5">
    <location>
        <begin position="270"/>
        <end position="290"/>
    </location>
</feature>
<dbReference type="PANTHER" id="PTHR45674">
    <property type="entry name" value="DNA LIGASE 1/3 FAMILY MEMBER"/>
    <property type="match status" value="1"/>
</dbReference>
<dbReference type="GO" id="GO:0006310">
    <property type="term" value="P:DNA recombination"/>
    <property type="evidence" value="ECO:0007669"/>
    <property type="project" value="InterPro"/>
</dbReference>
<comment type="similarity">
    <text evidence="1">Belongs to the ATP-dependent DNA ligase family.</text>
</comment>
<dbReference type="EMBL" id="LPWF01000004">
    <property type="protein sequence ID" value="ODS01825.1"/>
    <property type="molecule type" value="Genomic_DNA"/>
</dbReference>
<dbReference type="PROSITE" id="PS50160">
    <property type="entry name" value="DNA_LIGASE_A3"/>
    <property type="match status" value="1"/>
</dbReference>
<dbReference type="Pfam" id="PF01068">
    <property type="entry name" value="DNA_ligase_A_M"/>
    <property type="match status" value="1"/>
</dbReference>
<accession>A0A1E3W7L3</accession>
<comment type="catalytic activity">
    <reaction evidence="4">
        <text>ATP + (deoxyribonucleotide)n-3'-hydroxyl + 5'-phospho-(deoxyribonucleotide)m = (deoxyribonucleotide)n+m + AMP + diphosphate.</text>
        <dbReference type="EC" id="6.5.1.1"/>
    </reaction>
</comment>